<keyword evidence="9" id="KW-1185">Reference proteome</keyword>
<protein>
    <recommendedName>
        <fullName evidence="2">histidine kinase</fullName>
        <ecNumber evidence="2">2.7.13.3</ecNumber>
    </recommendedName>
</protein>
<evidence type="ECO:0000259" key="7">
    <source>
        <dbReference type="PROSITE" id="PS50109"/>
    </source>
</evidence>
<dbReference type="KEGG" id="cmb:CSW64_15455"/>
<evidence type="ECO:0000313" key="9">
    <source>
        <dbReference type="Proteomes" id="UP000228945"/>
    </source>
</evidence>
<feature type="transmembrane region" description="Helical" evidence="6">
    <location>
        <begin position="234"/>
        <end position="253"/>
    </location>
</feature>
<sequence length="638" mass="70541">MAFSRGAALLRRWGALAVLVLAVLVVIALGLLFQARSDAERITAARRVVVDTVGYQAPPPTSDQVPAGGSVVALPHASSPAWVPSADPSPDRIATQVTWYSLKASPPPDDGEQLYLYIPRWKSDGTLAIYADRRLVYQSHANLQWNGSNQPILIALPRTTISHPPRTIDIRLQHVRGIGGAFSSVWFGTHEQLAPQYYLREFFQVRLPALSAAAFLATGIFALFVWFSRRREAIYLLYFLMSAVCFLRMLHTFVGTHPLAVSDAWFGWITVNSLCWMLVVLHLFSAQLHRARQPRLALFVVLNAVFWTIATLPGLLDATLISSLVYINMLLLGLVLGVNGAWQSARAGSNFAMLLSAWGLVTLAAGLYDWSLQQNRVNIESVFLTNFTGVGFTIIFWYIMFRLYVEALETAQGAKADLALRLAQREAELTASHARLREVENRELLNQERQRLMQDMHDGLGSTLVGALRALESGGAPADLDLVGMLRGCIDDLKLTIDSMEPVETDLLLLLATLRFRLQPRLEASGVKLSWNAGEVPPLEWLDHRHALHILRILQEAFANILKHAEASEVAVSVSARDGRVEIRVRDDGRGFDRGRPSTGRGLVNQQRRAEAIGGTVAWESVDRGTCLLLVLPVGKTG</sequence>
<feature type="transmembrane region" description="Helical" evidence="6">
    <location>
        <begin position="265"/>
        <end position="284"/>
    </location>
</feature>
<accession>A0A2D2B0A0</accession>
<dbReference type="SMART" id="SM00387">
    <property type="entry name" value="HATPase_c"/>
    <property type="match status" value="1"/>
</dbReference>
<dbReference type="GO" id="GO:0004673">
    <property type="term" value="F:protein histidine kinase activity"/>
    <property type="evidence" value="ECO:0007669"/>
    <property type="project" value="UniProtKB-EC"/>
</dbReference>
<evidence type="ECO:0000313" key="8">
    <source>
        <dbReference type="EMBL" id="ATQ43689.1"/>
    </source>
</evidence>
<feature type="transmembrane region" description="Helical" evidence="6">
    <location>
        <begin position="351"/>
        <end position="370"/>
    </location>
</feature>
<evidence type="ECO:0000256" key="6">
    <source>
        <dbReference type="SAM" id="Phobius"/>
    </source>
</evidence>
<dbReference type="PROSITE" id="PS50109">
    <property type="entry name" value="HIS_KIN"/>
    <property type="match status" value="1"/>
</dbReference>
<dbReference type="EMBL" id="CP024201">
    <property type="protein sequence ID" value="ATQ43689.1"/>
    <property type="molecule type" value="Genomic_DNA"/>
</dbReference>
<organism evidence="8 9">
    <name type="scientific">Caulobacter mirabilis</name>
    <dbReference type="NCBI Taxonomy" id="69666"/>
    <lineage>
        <taxon>Bacteria</taxon>
        <taxon>Pseudomonadati</taxon>
        <taxon>Pseudomonadota</taxon>
        <taxon>Alphaproteobacteria</taxon>
        <taxon>Caulobacterales</taxon>
        <taxon>Caulobacteraceae</taxon>
        <taxon>Caulobacter</taxon>
    </lineage>
</organism>
<name>A0A2D2B0A0_9CAUL</name>
<dbReference type="Proteomes" id="UP000228945">
    <property type="component" value="Chromosome"/>
</dbReference>
<proteinExistence type="predicted"/>
<dbReference type="SUPFAM" id="SSF55874">
    <property type="entry name" value="ATPase domain of HSP90 chaperone/DNA topoisomerase II/histidine kinase"/>
    <property type="match status" value="1"/>
</dbReference>
<dbReference type="RefSeq" id="WP_099622938.1">
    <property type="nucleotide sequence ID" value="NZ_CP024201.1"/>
</dbReference>
<dbReference type="GO" id="GO:0000160">
    <property type="term" value="P:phosphorelay signal transduction system"/>
    <property type="evidence" value="ECO:0007669"/>
    <property type="project" value="UniProtKB-KW"/>
</dbReference>
<comment type="catalytic activity">
    <reaction evidence="1">
        <text>ATP + protein L-histidine = ADP + protein N-phospho-L-histidine.</text>
        <dbReference type="EC" id="2.7.13.3"/>
    </reaction>
</comment>
<feature type="transmembrane region" description="Helical" evidence="6">
    <location>
        <begin position="207"/>
        <end position="227"/>
    </location>
</feature>
<feature type="transmembrane region" description="Helical" evidence="6">
    <location>
        <begin position="382"/>
        <end position="405"/>
    </location>
</feature>
<keyword evidence="6" id="KW-0812">Transmembrane</keyword>
<dbReference type="InterPro" id="IPR050482">
    <property type="entry name" value="Sensor_HK_TwoCompSys"/>
</dbReference>
<keyword evidence="4 8" id="KW-0418">Kinase</keyword>
<feature type="transmembrane region" description="Helical" evidence="6">
    <location>
        <begin position="296"/>
        <end position="315"/>
    </location>
</feature>
<dbReference type="CDD" id="cd16917">
    <property type="entry name" value="HATPase_UhpB-NarQ-NarX-like"/>
    <property type="match status" value="1"/>
</dbReference>
<dbReference type="PANTHER" id="PTHR24421:SF10">
    <property type="entry name" value="NITRATE_NITRITE SENSOR PROTEIN NARQ"/>
    <property type="match status" value="1"/>
</dbReference>
<gene>
    <name evidence="8" type="ORF">CSW64_15455</name>
</gene>
<feature type="transmembrane region" description="Helical" evidence="6">
    <location>
        <begin position="321"/>
        <end position="339"/>
    </location>
</feature>
<keyword evidence="3" id="KW-0808">Transferase</keyword>
<dbReference type="InterPro" id="IPR003594">
    <property type="entry name" value="HATPase_dom"/>
</dbReference>
<reference evidence="8 9" key="1">
    <citation type="submission" date="2017-10" db="EMBL/GenBank/DDBJ databases">
        <title>Genome sequence of Caulobacter mirabilis FWC38.</title>
        <authorList>
            <person name="Fiebig A."/>
            <person name="Crosson S."/>
        </authorList>
    </citation>
    <scope>NUCLEOTIDE SEQUENCE [LARGE SCALE GENOMIC DNA]</scope>
    <source>
        <strain evidence="8 9">FWC 38</strain>
    </source>
</reference>
<keyword evidence="6" id="KW-1133">Transmembrane helix</keyword>
<evidence type="ECO:0000256" key="3">
    <source>
        <dbReference type="ARBA" id="ARBA00022679"/>
    </source>
</evidence>
<evidence type="ECO:0000256" key="5">
    <source>
        <dbReference type="ARBA" id="ARBA00023012"/>
    </source>
</evidence>
<dbReference type="Gene3D" id="3.30.565.10">
    <property type="entry name" value="Histidine kinase-like ATPase, C-terminal domain"/>
    <property type="match status" value="1"/>
</dbReference>
<dbReference type="InterPro" id="IPR036890">
    <property type="entry name" value="HATPase_C_sf"/>
</dbReference>
<evidence type="ECO:0000256" key="1">
    <source>
        <dbReference type="ARBA" id="ARBA00000085"/>
    </source>
</evidence>
<dbReference type="OrthoDB" id="9797605at2"/>
<dbReference type="Pfam" id="PF02518">
    <property type="entry name" value="HATPase_c"/>
    <property type="match status" value="1"/>
</dbReference>
<dbReference type="InterPro" id="IPR005467">
    <property type="entry name" value="His_kinase_dom"/>
</dbReference>
<evidence type="ECO:0000256" key="4">
    <source>
        <dbReference type="ARBA" id="ARBA00022777"/>
    </source>
</evidence>
<dbReference type="PANTHER" id="PTHR24421">
    <property type="entry name" value="NITRATE/NITRITE SENSOR PROTEIN NARX-RELATED"/>
    <property type="match status" value="1"/>
</dbReference>
<keyword evidence="5" id="KW-0902">Two-component regulatory system</keyword>
<dbReference type="AlphaFoldDB" id="A0A2D2B0A0"/>
<dbReference type="EC" id="2.7.13.3" evidence="2"/>
<evidence type="ECO:0000256" key="2">
    <source>
        <dbReference type="ARBA" id="ARBA00012438"/>
    </source>
</evidence>
<feature type="domain" description="Histidine kinase" evidence="7">
    <location>
        <begin position="550"/>
        <end position="636"/>
    </location>
</feature>
<keyword evidence="6" id="KW-0472">Membrane</keyword>